<keyword evidence="11" id="KW-1185">Reference proteome</keyword>
<proteinExistence type="predicted"/>
<evidence type="ECO:0000256" key="6">
    <source>
        <dbReference type="ARBA" id="ARBA00023239"/>
    </source>
</evidence>
<name>A0A517TBH1_9PLAN</name>
<feature type="transmembrane region" description="Helical" evidence="8">
    <location>
        <begin position="111"/>
        <end position="129"/>
    </location>
</feature>
<dbReference type="Pfam" id="PF05090">
    <property type="entry name" value="HTTM"/>
    <property type="match status" value="1"/>
</dbReference>
<sequence length="613" mass="70050">MDTAPALDNPETSDSDHTTEDEVTNQNWFLRQFFLPVPIDTLVYFRIALGAILLWEVYRFLSAGWPRVLFLDPPFHFHYFGFSWVEVPSAPILYAYFYGMGLLSLMIISGCLYRFAMPLMFLGFSYLFLLEQATYLNHFYLVTLICGIMCFLPANRAFSIDAKLWPSIRSATVSQWVITLLRLQVGLAYFFGGVAKCNPDWLSGLPMQMMLLENDDFPLVRSFFGEPEVALFFAYSGLLLDLFIVPALWWKPTRIPALLAAAGFHIMNDMLFRIGIFPWFMLAATLILWPPFRLTPLNLLRTYGSLIVIRRAMEISELPGGPVPPGNLIISAIVIAGLVSLWFVKPKERVIVIAALAVVNLGTGLTVGVGLYLIYLAIGVPLAILLSMPPKWLRELKITGDGSEKSIPVPQPMNIARWCTLGGVCLYLTWQFLMPWRHWLYPGDVHWTEEGHKYAWHMKLRVKRAEYVKFFIVDEQGFTLEEVPIFTPETLGGLADLESDDSSMWIENEEFSERTRLTPRQARAMATRPELIRQYAHYLREIYERELEKPVQVMGYINISLNGREPQLLVDPDRDLSRIEATWGSDDWILPNSAPLPPLIRRIVSGYEPAVSR</sequence>
<dbReference type="RefSeq" id="WP_145264110.1">
    <property type="nucleotide sequence ID" value="NZ_CP036316.1"/>
</dbReference>
<dbReference type="GO" id="GO:0012505">
    <property type="term" value="C:endomembrane system"/>
    <property type="evidence" value="ECO:0007669"/>
    <property type="project" value="UniProtKB-SubCell"/>
</dbReference>
<evidence type="ECO:0000256" key="2">
    <source>
        <dbReference type="ARBA" id="ARBA00022692"/>
    </source>
</evidence>
<keyword evidence="2 8" id="KW-0812">Transmembrane</keyword>
<keyword evidence="3 8" id="KW-1133">Transmembrane helix</keyword>
<feature type="transmembrane region" description="Helical" evidence="8">
    <location>
        <begin position="135"/>
        <end position="155"/>
    </location>
</feature>
<reference evidence="10 11" key="1">
    <citation type="submission" date="2019-02" db="EMBL/GenBank/DDBJ databases">
        <title>Deep-cultivation of Planctomycetes and their phenomic and genomic characterization uncovers novel biology.</title>
        <authorList>
            <person name="Wiegand S."/>
            <person name="Jogler M."/>
            <person name="Boedeker C."/>
            <person name="Pinto D."/>
            <person name="Vollmers J."/>
            <person name="Rivas-Marin E."/>
            <person name="Kohn T."/>
            <person name="Peeters S.H."/>
            <person name="Heuer A."/>
            <person name="Rast P."/>
            <person name="Oberbeckmann S."/>
            <person name="Bunk B."/>
            <person name="Jeske O."/>
            <person name="Meyerdierks A."/>
            <person name="Storesund J.E."/>
            <person name="Kallscheuer N."/>
            <person name="Luecker S."/>
            <person name="Lage O.M."/>
            <person name="Pohl T."/>
            <person name="Merkel B.J."/>
            <person name="Hornburger P."/>
            <person name="Mueller R.-W."/>
            <person name="Bruemmer F."/>
            <person name="Labrenz M."/>
            <person name="Spormann A.M."/>
            <person name="Op den Camp H."/>
            <person name="Overmann J."/>
            <person name="Amann R."/>
            <person name="Jetten M.S.M."/>
            <person name="Mascher T."/>
            <person name="Medema M.H."/>
            <person name="Devos D.P."/>
            <person name="Kaster A.-K."/>
            <person name="Ovreas L."/>
            <person name="Rohde M."/>
            <person name="Galperin M.Y."/>
            <person name="Jogler C."/>
        </authorList>
    </citation>
    <scope>NUCLEOTIDE SEQUENCE [LARGE SCALE GENOMIC DNA]</scope>
    <source>
        <strain evidence="10 11">V22</strain>
    </source>
</reference>
<accession>A0A517TBH1</accession>
<feature type="transmembrane region" description="Helical" evidence="8">
    <location>
        <begin position="326"/>
        <end position="344"/>
    </location>
</feature>
<feature type="domain" description="HTTM-like" evidence="9">
    <location>
        <begin position="34"/>
        <end position="292"/>
    </location>
</feature>
<dbReference type="GO" id="GO:0019842">
    <property type="term" value="F:vitamin binding"/>
    <property type="evidence" value="ECO:0007669"/>
    <property type="project" value="TreeGrafter"/>
</dbReference>
<dbReference type="AlphaFoldDB" id="A0A517TBH1"/>
<dbReference type="PANTHER" id="PTHR12639:SF7">
    <property type="entry name" value="HTTM DOMAIN-CONTAINING PROTEIN"/>
    <property type="match status" value="1"/>
</dbReference>
<evidence type="ECO:0000313" key="10">
    <source>
        <dbReference type="EMBL" id="QDT65716.1"/>
    </source>
</evidence>
<feature type="transmembrane region" description="Helical" evidence="8">
    <location>
        <begin position="229"/>
        <end position="250"/>
    </location>
</feature>
<dbReference type="OrthoDB" id="341137at2"/>
<dbReference type="InterPro" id="IPR053935">
    <property type="entry name" value="VKGC_lumenal_dom"/>
</dbReference>
<feature type="transmembrane region" description="Helical" evidence="8">
    <location>
        <begin position="351"/>
        <end position="384"/>
    </location>
</feature>
<organism evidence="10 11">
    <name type="scientific">Calycomorphotria hydatis</name>
    <dbReference type="NCBI Taxonomy" id="2528027"/>
    <lineage>
        <taxon>Bacteria</taxon>
        <taxon>Pseudomonadati</taxon>
        <taxon>Planctomycetota</taxon>
        <taxon>Planctomycetia</taxon>
        <taxon>Planctomycetales</taxon>
        <taxon>Planctomycetaceae</taxon>
        <taxon>Calycomorphotria</taxon>
    </lineage>
</organism>
<evidence type="ECO:0000256" key="3">
    <source>
        <dbReference type="ARBA" id="ARBA00022989"/>
    </source>
</evidence>
<comment type="subcellular location">
    <subcellularLocation>
        <location evidence="1">Endomembrane system</location>
        <topology evidence="1">Multi-pass membrane protein</topology>
    </subcellularLocation>
</comment>
<feature type="transmembrane region" description="Helical" evidence="8">
    <location>
        <begin position="176"/>
        <end position="195"/>
    </location>
</feature>
<evidence type="ECO:0000256" key="5">
    <source>
        <dbReference type="ARBA" id="ARBA00023157"/>
    </source>
</evidence>
<protein>
    <submittedName>
        <fullName evidence="10">Vitamin K-dependent gamma-carboxylase</fullName>
    </submittedName>
</protein>
<dbReference type="KEGG" id="chya:V22_29760"/>
<evidence type="ECO:0000256" key="4">
    <source>
        <dbReference type="ARBA" id="ARBA00023136"/>
    </source>
</evidence>
<evidence type="ECO:0000256" key="7">
    <source>
        <dbReference type="SAM" id="MobiDB-lite"/>
    </source>
</evidence>
<dbReference type="PANTHER" id="PTHR12639">
    <property type="entry name" value="VITAMIN K-DEPENDENT GAMMA-CARBOXYLASE"/>
    <property type="match status" value="1"/>
</dbReference>
<dbReference type="Pfam" id="PF22777">
    <property type="entry name" value="VKGC_lumenal_dom"/>
    <property type="match status" value="2"/>
</dbReference>
<keyword evidence="6" id="KW-0456">Lyase</keyword>
<evidence type="ECO:0000313" key="11">
    <source>
        <dbReference type="Proteomes" id="UP000319976"/>
    </source>
</evidence>
<evidence type="ECO:0000259" key="9">
    <source>
        <dbReference type="SMART" id="SM00752"/>
    </source>
</evidence>
<feature type="transmembrane region" description="Helical" evidence="8">
    <location>
        <begin position="271"/>
        <end position="292"/>
    </location>
</feature>
<dbReference type="SMART" id="SM00752">
    <property type="entry name" value="HTTM"/>
    <property type="match status" value="1"/>
</dbReference>
<feature type="transmembrane region" description="Helical" evidence="8">
    <location>
        <begin position="33"/>
        <end position="55"/>
    </location>
</feature>
<dbReference type="InterPro" id="IPR053934">
    <property type="entry name" value="HTTM_dom"/>
</dbReference>
<dbReference type="EMBL" id="CP036316">
    <property type="protein sequence ID" value="QDT65716.1"/>
    <property type="molecule type" value="Genomic_DNA"/>
</dbReference>
<feature type="region of interest" description="Disordered" evidence="7">
    <location>
        <begin position="1"/>
        <end position="20"/>
    </location>
</feature>
<dbReference type="Proteomes" id="UP000319976">
    <property type="component" value="Chromosome"/>
</dbReference>
<dbReference type="GO" id="GO:0008488">
    <property type="term" value="F:gamma-glutamyl carboxylase activity"/>
    <property type="evidence" value="ECO:0007669"/>
    <property type="project" value="InterPro"/>
</dbReference>
<keyword evidence="4 8" id="KW-0472">Membrane</keyword>
<dbReference type="InterPro" id="IPR011020">
    <property type="entry name" value="HTTM-like"/>
</dbReference>
<dbReference type="InterPro" id="IPR007782">
    <property type="entry name" value="VKG_COase"/>
</dbReference>
<evidence type="ECO:0000256" key="8">
    <source>
        <dbReference type="SAM" id="Phobius"/>
    </source>
</evidence>
<evidence type="ECO:0000256" key="1">
    <source>
        <dbReference type="ARBA" id="ARBA00004127"/>
    </source>
</evidence>
<keyword evidence="5" id="KW-1015">Disulfide bond</keyword>
<feature type="transmembrane region" description="Helical" evidence="8">
    <location>
        <begin position="75"/>
        <end position="99"/>
    </location>
</feature>
<gene>
    <name evidence="10" type="ORF">V22_29760</name>
</gene>